<dbReference type="InterPro" id="IPR051541">
    <property type="entry name" value="PTS_SugarTrans_NitroReg"/>
</dbReference>
<dbReference type="RefSeq" id="WP_086320784.1">
    <property type="nucleotide sequence ID" value="NZ_NASK01000099.1"/>
</dbReference>
<dbReference type="PANTHER" id="PTHR47738">
    <property type="entry name" value="PTS SYSTEM FRUCTOSE-LIKE EIIA COMPONENT-RELATED"/>
    <property type="match status" value="1"/>
</dbReference>
<dbReference type="OrthoDB" id="3192919at2"/>
<dbReference type="Pfam" id="PF00359">
    <property type="entry name" value="PTS_EIIA_2"/>
    <property type="match status" value="1"/>
</dbReference>
<dbReference type="InterPro" id="IPR016152">
    <property type="entry name" value="PTrfase/Anion_transptr"/>
</dbReference>
<dbReference type="Proteomes" id="UP000194968">
    <property type="component" value="Unassembled WGS sequence"/>
</dbReference>
<gene>
    <name evidence="2" type="ORF">B6D06_08090</name>
</gene>
<dbReference type="SUPFAM" id="SSF55804">
    <property type="entry name" value="Phoshotransferase/anion transport protein"/>
    <property type="match status" value="1"/>
</dbReference>
<comment type="caution">
    <text evidence="2">The sequence shown here is derived from an EMBL/GenBank/DDBJ whole genome shotgun (WGS) entry which is preliminary data.</text>
</comment>
<name>A0A242NTP5_9GAMM</name>
<dbReference type="PROSITE" id="PS51094">
    <property type="entry name" value="PTS_EIIA_TYPE_2"/>
    <property type="match status" value="1"/>
</dbReference>
<evidence type="ECO:0000313" key="2">
    <source>
        <dbReference type="EMBL" id="OTQ48876.1"/>
    </source>
</evidence>
<protein>
    <submittedName>
        <fullName evidence="2">PTS galactitol transporter subunit IIA</fullName>
    </submittedName>
</protein>
<dbReference type="AlphaFoldDB" id="A0A242NTP5"/>
<sequence>MHILVHDLDEKIATYQDAILESGSYLLEKNYITPDYISACINREKQYPTGLLMNNGMGIAIPHANYQLVKSDSISLVRSTKGVIFGQMEDANLMVSCQLIFNLALATSDQHLSILKRLFTLFQDESFVNKCQQSNCPQTQELIIQQLNI</sequence>
<organism evidence="2 3">
    <name type="scientific">Gilliamella apis</name>
    <dbReference type="NCBI Taxonomy" id="1970738"/>
    <lineage>
        <taxon>Bacteria</taxon>
        <taxon>Pseudomonadati</taxon>
        <taxon>Pseudomonadota</taxon>
        <taxon>Gammaproteobacteria</taxon>
        <taxon>Orbales</taxon>
        <taxon>Orbaceae</taxon>
        <taxon>Gilliamella</taxon>
    </lineage>
</organism>
<feature type="domain" description="PTS EIIA type-2" evidence="1">
    <location>
        <begin position="1"/>
        <end position="149"/>
    </location>
</feature>
<proteinExistence type="predicted"/>
<evidence type="ECO:0000259" key="1">
    <source>
        <dbReference type="PROSITE" id="PS51094"/>
    </source>
</evidence>
<dbReference type="PANTHER" id="PTHR47738:SF3">
    <property type="entry name" value="PHOSPHOTRANSFERASE SYSTEM MANNITOL_FRUCTOSE-SPECIFIC IIA DOMAIN CONTAINING PROTEIN"/>
    <property type="match status" value="1"/>
</dbReference>
<evidence type="ECO:0000313" key="3">
    <source>
        <dbReference type="Proteomes" id="UP000194968"/>
    </source>
</evidence>
<accession>A0A242NTP5</accession>
<reference evidence="2 3" key="1">
    <citation type="submission" date="2017-03" db="EMBL/GenBank/DDBJ databases">
        <title>Comparative genomics of honeybee gut symbionts reveal geographically distinct and subgroup specific antibiotic resistance.</title>
        <authorList>
            <person name="Ludvigsen J."/>
            <person name="Porcellato D."/>
            <person name="Labee-Lund T.M."/>
            <person name="Amdam G.V."/>
            <person name="Rudi K."/>
        </authorList>
    </citation>
    <scope>NUCLEOTIDE SEQUENCE [LARGE SCALE GENOMIC DNA]</scope>
    <source>
        <strain evidence="2 3">A-4-12</strain>
    </source>
</reference>
<dbReference type="Gene3D" id="3.40.930.10">
    <property type="entry name" value="Mannitol-specific EII, Chain A"/>
    <property type="match status" value="1"/>
</dbReference>
<dbReference type="EMBL" id="NASK01000099">
    <property type="protein sequence ID" value="OTQ48876.1"/>
    <property type="molecule type" value="Genomic_DNA"/>
</dbReference>
<dbReference type="InterPro" id="IPR002178">
    <property type="entry name" value="PTS_EIIA_type-2_dom"/>
</dbReference>
<dbReference type="CDD" id="cd00211">
    <property type="entry name" value="PTS_IIA_fru"/>
    <property type="match status" value="1"/>
</dbReference>